<evidence type="ECO:0000256" key="1">
    <source>
        <dbReference type="ARBA" id="ARBA00022723"/>
    </source>
</evidence>
<dbReference type="InterPro" id="IPR032466">
    <property type="entry name" value="Metal_Hydrolase"/>
</dbReference>
<sequence length="439" mass="47901">MQANQHADLRLNARWLITMDGQAEVENNKAVFIKEGRIVAIEDSANATWTADETIALDEHALLPGYINAHGHAAMSLFRGLADDLPLMTWLQEHIWPAEGQWVNSEFVYQGTQLAIAEMLKCGTTTFADMYFFPEDSVQASIDAGIRSVAFTPILDFPTNFAQNADEYIRKALAAHERFRHEALVTLGLGPHAPYTVSDEPLKEITMLADQLDMPVQIHLHETAFEVEQSLELYGVRPTQRLADLGFLTERVSCVHMTQINDSDIQLLQHAGASIVHCPESNLKLASGFSPTQKFLNAGITVALGTDGAASNNDLNIQGELKTAAMLAKAVAVDAGAFPAGQALYAATMGGAKALGIDEQTGSISLGKWADLQAVKLTGLAQQPMYDPISQLVYTDSSRATEYVWVAGKALLDSGELTTLNENTLRQQTQYWQQQIANA</sequence>
<evidence type="ECO:0000256" key="3">
    <source>
        <dbReference type="ARBA" id="ARBA00022833"/>
    </source>
</evidence>
<evidence type="ECO:0000259" key="4">
    <source>
        <dbReference type="Pfam" id="PF01979"/>
    </source>
</evidence>
<evidence type="ECO:0000256" key="2">
    <source>
        <dbReference type="ARBA" id="ARBA00022801"/>
    </source>
</evidence>
<dbReference type="EMBL" id="CZQC01000064">
    <property type="protein sequence ID" value="CUS42232.1"/>
    <property type="molecule type" value="Genomic_DNA"/>
</dbReference>
<dbReference type="FunFam" id="3.20.20.140:FF:000014">
    <property type="entry name" value="5-methylthioadenosine/S-adenosylhomocysteine deaminase"/>
    <property type="match status" value="1"/>
</dbReference>
<proteinExistence type="predicted"/>
<dbReference type="EC" id="3.5.4.28" evidence="5"/>
<dbReference type="Gene3D" id="2.30.40.10">
    <property type="entry name" value="Urease, subunit C, domain 1"/>
    <property type="match status" value="1"/>
</dbReference>
<keyword evidence="1" id="KW-0479">Metal-binding</keyword>
<dbReference type="SUPFAM" id="SSF51338">
    <property type="entry name" value="Composite domain of metallo-dependent hydrolases"/>
    <property type="match status" value="1"/>
</dbReference>
<dbReference type="PANTHER" id="PTHR43794:SF11">
    <property type="entry name" value="AMIDOHYDROLASE-RELATED DOMAIN-CONTAINING PROTEIN"/>
    <property type="match status" value="1"/>
</dbReference>
<dbReference type="Pfam" id="PF01979">
    <property type="entry name" value="Amidohydro_1"/>
    <property type="match status" value="1"/>
</dbReference>
<dbReference type="SUPFAM" id="SSF51556">
    <property type="entry name" value="Metallo-dependent hydrolases"/>
    <property type="match status" value="1"/>
</dbReference>
<dbReference type="NCBIfam" id="NF006549">
    <property type="entry name" value="PRK09045.1"/>
    <property type="match status" value="1"/>
</dbReference>
<dbReference type="InterPro" id="IPR006680">
    <property type="entry name" value="Amidohydro-rel"/>
</dbReference>
<protein>
    <submittedName>
        <fullName evidence="5">S-adenosylhomocysteine deaminase Methylthioadenosine deaminase</fullName>
        <ecNumber evidence="5">3.5.4.28</ecNumber>
    </submittedName>
</protein>
<accession>A0A161KC73</accession>
<organism evidence="5">
    <name type="scientific">hydrothermal vent metagenome</name>
    <dbReference type="NCBI Taxonomy" id="652676"/>
    <lineage>
        <taxon>unclassified sequences</taxon>
        <taxon>metagenomes</taxon>
        <taxon>ecological metagenomes</taxon>
    </lineage>
</organism>
<dbReference type="InterPro" id="IPR050287">
    <property type="entry name" value="MTA/SAH_deaminase"/>
</dbReference>
<dbReference type="Gene3D" id="3.20.20.140">
    <property type="entry name" value="Metal-dependent hydrolases"/>
    <property type="match status" value="1"/>
</dbReference>
<name>A0A161KC73_9ZZZZ</name>
<gene>
    <name evidence="5" type="ORF">MGWOODY_Tha573</name>
</gene>
<dbReference type="GO" id="GO:0046872">
    <property type="term" value="F:metal ion binding"/>
    <property type="evidence" value="ECO:0007669"/>
    <property type="project" value="UniProtKB-KW"/>
</dbReference>
<dbReference type="CDD" id="cd01298">
    <property type="entry name" value="ATZ_TRZ_like"/>
    <property type="match status" value="1"/>
</dbReference>
<dbReference type="AlphaFoldDB" id="A0A161KC73"/>
<dbReference type="InterPro" id="IPR011059">
    <property type="entry name" value="Metal-dep_hydrolase_composite"/>
</dbReference>
<dbReference type="GO" id="GO:0050270">
    <property type="term" value="F:S-adenosylhomocysteine deaminase activity"/>
    <property type="evidence" value="ECO:0007669"/>
    <property type="project" value="UniProtKB-EC"/>
</dbReference>
<dbReference type="PANTHER" id="PTHR43794">
    <property type="entry name" value="AMINOHYDROLASE SSNA-RELATED"/>
    <property type="match status" value="1"/>
</dbReference>
<keyword evidence="3" id="KW-0862">Zinc</keyword>
<feature type="domain" description="Amidohydrolase-related" evidence="4">
    <location>
        <begin position="62"/>
        <end position="410"/>
    </location>
</feature>
<keyword evidence="2 5" id="KW-0378">Hydrolase</keyword>
<evidence type="ECO:0000313" key="5">
    <source>
        <dbReference type="EMBL" id="CUS42232.1"/>
    </source>
</evidence>
<reference evidence="5" key="1">
    <citation type="submission" date="2015-10" db="EMBL/GenBank/DDBJ databases">
        <authorList>
            <person name="Gilbert D.G."/>
        </authorList>
    </citation>
    <scope>NUCLEOTIDE SEQUENCE</scope>
</reference>